<keyword evidence="2" id="KW-0808">Transferase</keyword>
<dbReference type="InterPro" id="IPR001296">
    <property type="entry name" value="Glyco_trans_1"/>
</dbReference>
<organism evidence="2 4">
    <name type="scientific">Paenibacillus macerans</name>
    <name type="common">Bacillus macerans</name>
    <dbReference type="NCBI Taxonomy" id="44252"/>
    <lineage>
        <taxon>Bacteria</taxon>
        <taxon>Bacillati</taxon>
        <taxon>Bacillota</taxon>
        <taxon>Bacilli</taxon>
        <taxon>Bacillales</taxon>
        <taxon>Paenibacillaceae</taxon>
        <taxon>Paenibacillus</taxon>
    </lineage>
</organism>
<dbReference type="STRING" id="44252.DJ90_6138"/>
<dbReference type="Proteomes" id="UP000442469">
    <property type="component" value="Unassembled WGS sequence"/>
</dbReference>
<evidence type="ECO:0000313" key="3">
    <source>
        <dbReference type="EMBL" id="MUG22152.1"/>
    </source>
</evidence>
<comment type="caution">
    <text evidence="2">The sequence shown here is derived from an EMBL/GenBank/DDBJ whole genome shotgun (WGS) entry which is preliminary data.</text>
</comment>
<dbReference type="Pfam" id="PF00534">
    <property type="entry name" value="Glycos_transf_1"/>
    <property type="match status" value="1"/>
</dbReference>
<evidence type="ECO:0000259" key="1">
    <source>
        <dbReference type="Pfam" id="PF00534"/>
    </source>
</evidence>
<sequence length="355" mass="40890">MNKRVLFVFYVPSGGMETVNRQRCRALRRFGIEAECLYYRWGAGLQNKTDFPVYVTDEDDEIRRLIQTRRYDCIVVTTDYASFPRFRRLGYEGKLVLEIQGFGSVDTAEKELRAAVPIVRQHAAALMNPKTPHITALFQQLYPAIPQFYLNNCFDAKAFSYRPSQKQKEPVVAWVGRIEDNKNWREFLYIAHSLLFYDRSIQIWMFEDHYLSSPAERGKFESLVDRLQLRSRLKVRSNVPNREMIHYYSSIGDSGGFLCSTSKVEGAPMSIIEAMSCRCPVLASGSDGVVSCIKHNKTGKSYVLGDIGQAVREGRELMLNKPLRNGIQTQALQLVKSEFHPDKYSREFMNMLQTI</sequence>
<dbReference type="Proteomes" id="UP000029278">
    <property type="component" value="Unassembled WGS sequence"/>
</dbReference>
<dbReference type="Gene3D" id="3.40.50.2000">
    <property type="entry name" value="Glycogen Phosphorylase B"/>
    <property type="match status" value="1"/>
</dbReference>
<feature type="domain" description="Glycosyl transferase family 1" evidence="1">
    <location>
        <begin position="166"/>
        <end position="331"/>
    </location>
</feature>
<dbReference type="RefSeq" id="WP_036620383.1">
    <property type="nucleotide sequence ID" value="NZ_BGML01000010.1"/>
</dbReference>
<dbReference type="HOGENOM" id="CLU_778119_0_0_9"/>
<name>A0A091A529_PAEMA</name>
<evidence type="ECO:0000313" key="4">
    <source>
        <dbReference type="Proteomes" id="UP000029278"/>
    </source>
</evidence>
<reference evidence="3 5" key="2">
    <citation type="submission" date="2019-11" db="EMBL/GenBank/DDBJ databases">
        <title>Draft genome sequences of five Paenibacillus species of dairy origin.</title>
        <authorList>
            <person name="Olajide A.M."/>
            <person name="Chen S."/>
            <person name="Lapointe G."/>
        </authorList>
    </citation>
    <scope>NUCLEOTIDE SEQUENCE [LARGE SCALE GENOMIC DNA]</scope>
    <source>
        <strain evidence="3 5">3CT49</strain>
    </source>
</reference>
<evidence type="ECO:0000313" key="2">
    <source>
        <dbReference type="EMBL" id="KFN11391.1"/>
    </source>
</evidence>
<dbReference type="AlphaFoldDB" id="A0A091A529"/>
<dbReference type="EMBL" id="JMQA01000010">
    <property type="protein sequence ID" value="KFN11391.1"/>
    <property type="molecule type" value="Genomic_DNA"/>
</dbReference>
<gene>
    <name evidence="2" type="ORF">DJ90_6138</name>
    <name evidence="3" type="ORF">GNQ08_06880</name>
</gene>
<dbReference type="SUPFAM" id="SSF53756">
    <property type="entry name" value="UDP-Glycosyltransferase/glycogen phosphorylase"/>
    <property type="match status" value="1"/>
</dbReference>
<dbReference type="GeneID" id="77011877"/>
<keyword evidence="4" id="KW-1185">Reference proteome</keyword>
<dbReference type="CDD" id="cd03801">
    <property type="entry name" value="GT4_PimA-like"/>
    <property type="match status" value="1"/>
</dbReference>
<evidence type="ECO:0000313" key="5">
    <source>
        <dbReference type="Proteomes" id="UP000442469"/>
    </source>
</evidence>
<dbReference type="OrthoDB" id="158463at2"/>
<accession>A0A091A529</accession>
<dbReference type="GO" id="GO:0016757">
    <property type="term" value="F:glycosyltransferase activity"/>
    <property type="evidence" value="ECO:0007669"/>
    <property type="project" value="InterPro"/>
</dbReference>
<protein>
    <submittedName>
        <fullName evidence="2">Glycosyl transferases group 1 family protein</fullName>
    </submittedName>
    <submittedName>
        <fullName evidence="3">Glycosyltransferase</fullName>
    </submittedName>
</protein>
<dbReference type="PANTHER" id="PTHR12526">
    <property type="entry name" value="GLYCOSYLTRANSFERASE"/>
    <property type="match status" value="1"/>
</dbReference>
<dbReference type="PATRIC" id="fig|44252.3.peg.666"/>
<proteinExistence type="predicted"/>
<reference evidence="2 4" key="1">
    <citation type="submission" date="2014-04" db="EMBL/GenBank/DDBJ databases">
        <authorList>
            <person name="Bishop-Lilly K.A."/>
            <person name="Broomall S.M."/>
            <person name="Chain P.S."/>
            <person name="Chertkov O."/>
            <person name="Coyne S.R."/>
            <person name="Daligault H.E."/>
            <person name="Davenport K.W."/>
            <person name="Erkkila T."/>
            <person name="Frey K.G."/>
            <person name="Gibbons H.S."/>
            <person name="Gu W."/>
            <person name="Jaissle J."/>
            <person name="Johnson S.L."/>
            <person name="Koroleva G.I."/>
            <person name="Ladner J.T."/>
            <person name="Lo C.-C."/>
            <person name="Minogue T.D."/>
            <person name="Munk C."/>
            <person name="Palacios G.F."/>
            <person name="Redden C.L."/>
            <person name="Rosenzweig C.N."/>
            <person name="Scholz M.B."/>
            <person name="Teshima H."/>
            <person name="Xu Y."/>
        </authorList>
    </citation>
    <scope>NUCLEOTIDE SEQUENCE [LARGE SCALE GENOMIC DNA]</scope>
    <source>
        <strain evidence="2 4">8244</strain>
    </source>
</reference>
<dbReference type="EMBL" id="WNZZ01000003">
    <property type="protein sequence ID" value="MUG22152.1"/>
    <property type="molecule type" value="Genomic_DNA"/>
</dbReference>